<dbReference type="OrthoDB" id="2250022at2759"/>
<proteinExistence type="predicted"/>
<dbReference type="GO" id="GO:0005634">
    <property type="term" value="C:nucleus"/>
    <property type="evidence" value="ECO:0007669"/>
    <property type="project" value="TreeGrafter"/>
</dbReference>
<reference evidence="1" key="1">
    <citation type="submission" date="2020-11" db="EMBL/GenBank/DDBJ databases">
        <authorList>
            <person name="Tran Van P."/>
        </authorList>
    </citation>
    <scope>NUCLEOTIDE SEQUENCE</scope>
</reference>
<dbReference type="PANTHER" id="PTHR11139">
    <property type="entry name" value="ATAXIA TELANGIECTASIA MUTATED ATM -RELATED"/>
    <property type="match status" value="1"/>
</dbReference>
<accession>A0A7R9L604</accession>
<dbReference type="Proteomes" id="UP000759131">
    <property type="component" value="Unassembled WGS sequence"/>
</dbReference>
<dbReference type="InterPro" id="IPR016024">
    <property type="entry name" value="ARM-type_fold"/>
</dbReference>
<sequence>MRYELWMRFDPINRLSRRSGGSPPTTTAFKTTTPTRKMSARGVVPVIFDLMLGSGANNANDIKAGIVLMCILLDSMSSLVDKAKPVIYAPFANHLRNLNHNFSDMELLDLSACAVGKIAINSGAVITNFVDFEIRRAIENLSPDKNEIKRHSAVLNLRELANVTPTYFFSQVNLFFENIFLTINDPKIRDSAVSALRSALYVVAERERISHDLKDNKSRIDQQIPKCFKICFEEVMKGFDERDKAAQREKEDKIQASLLILNELLRCSNDSGDVIGRELEHKYNQIIENQSNHRSSQLSKLFRSHTNIQTQPTVPSYGLRDLNSVVKYHKEMGLAPIPSSQHKYRPPKLSQTCRQLLLDNFDDLCAQVMLQLHCKNTPNINHVILTVIPSLAALNPDKFAARKYIKETIVYLLNNLRLSPARSLAFISLGLLAIAIKPVKNDILKQHLPQIMQTIRQTLPLKEHQPKKRLPQPDPTVFTCLALLSQVAADSIVKEVREHSLLDSMFATGLSEPLAAALHEICKYIPSLKQDIQNGLLKMLSHILMKKAYTLPGVPKHLQFSAMSLSCEPVDVQTTILALKVLGQFDFEPRSLMQFVRHCADTYLTDESREVRLEAVHTCCQLLTPALMKVQAKHSQTLVITIQDVLSKLLIVGITDADMYVRYSVLSSLDERFDMHLAQAENLNALFICLNDEVFEIRELGLCTIGRLSSLNPAYVMPSLRKVLLQLLTELEYSGICRSKEQSAKMLGHLLATTPRLIRPYTEPILKVFLPKLKDPSQS</sequence>
<organism evidence="1">
    <name type="scientific">Medioppia subpectinata</name>
    <dbReference type="NCBI Taxonomy" id="1979941"/>
    <lineage>
        <taxon>Eukaryota</taxon>
        <taxon>Metazoa</taxon>
        <taxon>Ecdysozoa</taxon>
        <taxon>Arthropoda</taxon>
        <taxon>Chelicerata</taxon>
        <taxon>Arachnida</taxon>
        <taxon>Acari</taxon>
        <taxon>Acariformes</taxon>
        <taxon>Sarcoptiformes</taxon>
        <taxon>Oribatida</taxon>
        <taxon>Brachypylina</taxon>
        <taxon>Oppioidea</taxon>
        <taxon>Oppiidae</taxon>
        <taxon>Medioppia</taxon>
    </lineage>
</organism>
<dbReference type="Gene3D" id="1.25.10.10">
    <property type="entry name" value="Leucine-rich Repeat Variant"/>
    <property type="match status" value="2"/>
</dbReference>
<dbReference type="GO" id="GO:0031932">
    <property type="term" value="C:TORC2 complex"/>
    <property type="evidence" value="ECO:0007669"/>
    <property type="project" value="TreeGrafter"/>
</dbReference>
<dbReference type="GO" id="GO:0016242">
    <property type="term" value="P:negative regulation of macroautophagy"/>
    <property type="evidence" value="ECO:0007669"/>
    <property type="project" value="TreeGrafter"/>
</dbReference>
<dbReference type="EMBL" id="OC869390">
    <property type="protein sequence ID" value="CAD7634527.1"/>
    <property type="molecule type" value="Genomic_DNA"/>
</dbReference>
<dbReference type="GO" id="GO:0038202">
    <property type="term" value="P:TORC1 signaling"/>
    <property type="evidence" value="ECO:0007669"/>
    <property type="project" value="TreeGrafter"/>
</dbReference>
<dbReference type="GO" id="GO:0031931">
    <property type="term" value="C:TORC1 complex"/>
    <property type="evidence" value="ECO:0007669"/>
    <property type="project" value="TreeGrafter"/>
</dbReference>
<dbReference type="SUPFAM" id="SSF48371">
    <property type="entry name" value="ARM repeat"/>
    <property type="match status" value="2"/>
</dbReference>
<gene>
    <name evidence="1" type="ORF">OSB1V03_LOCUS14923</name>
</gene>
<dbReference type="InterPro" id="IPR050517">
    <property type="entry name" value="DDR_Repair_Kinase"/>
</dbReference>
<dbReference type="PANTHER" id="PTHR11139:SF9">
    <property type="entry name" value="SERINE_THREONINE-PROTEIN KINASE MTOR"/>
    <property type="match status" value="1"/>
</dbReference>
<dbReference type="GO" id="GO:0004674">
    <property type="term" value="F:protein serine/threonine kinase activity"/>
    <property type="evidence" value="ECO:0007669"/>
    <property type="project" value="TreeGrafter"/>
</dbReference>
<name>A0A7R9L604_9ACAR</name>
<evidence type="ECO:0000313" key="1">
    <source>
        <dbReference type="EMBL" id="CAD7634527.1"/>
    </source>
</evidence>
<dbReference type="AlphaFoldDB" id="A0A7R9L604"/>
<feature type="non-terminal residue" evidence="1">
    <location>
        <position position="779"/>
    </location>
</feature>
<dbReference type="GO" id="GO:0005737">
    <property type="term" value="C:cytoplasm"/>
    <property type="evidence" value="ECO:0007669"/>
    <property type="project" value="TreeGrafter"/>
</dbReference>
<protein>
    <submittedName>
        <fullName evidence="1">Uncharacterized protein</fullName>
    </submittedName>
</protein>
<dbReference type="EMBL" id="CAJPIZ010014815">
    <property type="protein sequence ID" value="CAG2114957.1"/>
    <property type="molecule type" value="Genomic_DNA"/>
</dbReference>
<keyword evidence="2" id="KW-1185">Reference proteome</keyword>
<dbReference type="InterPro" id="IPR011989">
    <property type="entry name" value="ARM-like"/>
</dbReference>
<evidence type="ECO:0000313" key="2">
    <source>
        <dbReference type="Proteomes" id="UP000759131"/>
    </source>
</evidence>